<protein>
    <recommendedName>
        <fullName evidence="5">C2H2-type domain-containing protein</fullName>
    </recommendedName>
</protein>
<gene>
    <name evidence="3" type="ORF">A3H78_00240</name>
</gene>
<sequence length="146" mass="16176">MKQHKLLIALLLVLFLVSSQSVSAHPGNTAADGCHYCRTNCDKWGVPWDERHCHGGGSAPVEQPAQQVQEQPVVEQPTPYPTRRPIIPTRKPTIKPTRTPTPTMIPSPTLQPSNTPIPTQINEQRSVPVVRKSGFWAWIGSLFGKK</sequence>
<feature type="chain" id="PRO_5009529457" description="C2H2-type domain-containing protein" evidence="2">
    <location>
        <begin position="25"/>
        <end position="146"/>
    </location>
</feature>
<evidence type="ECO:0000256" key="2">
    <source>
        <dbReference type="SAM" id="SignalP"/>
    </source>
</evidence>
<proteinExistence type="predicted"/>
<reference evidence="3 4" key="1">
    <citation type="journal article" date="2016" name="Nat. Commun.">
        <title>Thousands of microbial genomes shed light on interconnected biogeochemical processes in an aquifer system.</title>
        <authorList>
            <person name="Anantharaman K."/>
            <person name="Brown C.T."/>
            <person name="Hug L.A."/>
            <person name="Sharon I."/>
            <person name="Castelle C.J."/>
            <person name="Probst A.J."/>
            <person name="Thomas B.C."/>
            <person name="Singh A."/>
            <person name="Wilkins M.J."/>
            <person name="Karaoz U."/>
            <person name="Brodie E.L."/>
            <person name="Williams K.H."/>
            <person name="Hubbard S.S."/>
            <person name="Banfield J.F."/>
        </authorList>
    </citation>
    <scope>NUCLEOTIDE SEQUENCE [LARGE SCALE GENOMIC DNA]</scope>
</reference>
<feature type="region of interest" description="Disordered" evidence="1">
    <location>
        <begin position="56"/>
        <end position="115"/>
    </location>
</feature>
<evidence type="ECO:0000256" key="1">
    <source>
        <dbReference type="SAM" id="MobiDB-lite"/>
    </source>
</evidence>
<organism evidence="3 4">
    <name type="scientific">Candidatus Roizmanbacteria bacterium RIFCSPLOWO2_02_FULL_36_11</name>
    <dbReference type="NCBI Taxonomy" id="1802071"/>
    <lineage>
        <taxon>Bacteria</taxon>
        <taxon>Candidatus Roizmaniibacteriota</taxon>
    </lineage>
</organism>
<accession>A0A1F7JGZ6</accession>
<feature type="signal peptide" evidence="2">
    <location>
        <begin position="1"/>
        <end position="24"/>
    </location>
</feature>
<name>A0A1F7JGZ6_9BACT</name>
<dbReference type="Proteomes" id="UP000177418">
    <property type="component" value="Unassembled WGS sequence"/>
</dbReference>
<comment type="caution">
    <text evidence="3">The sequence shown here is derived from an EMBL/GenBank/DDBJ whole genome shotgun (WGS) entry which is preliminary data.</text>
</comment>
<evidence type="ECO:0008006" key="5">
    <source>
        <dbReference type="Google" id="ProtNLM"/>
    </source>
</evidence>
<dbReference type="EMBL" id="MGAV01000012">
    <property type="protein sequence ID" value="OGK54897.1"/>
    <property type="molecule type" value="Genomic_DNA"/>
</dbReference>
<keyword evidence="2" id="KW-0732">Signal</keyword>
<dbReference type="AlphaFoldDB" id="A0A1F7JGZ6"/>
<evidence type="ECO:0000313" key="3">
    <source>
        <dbReference type="EMBL" id="OGK54897.1"/>
    </source>
</evidence>
<feature type="compositionally biased region" description="Low complexity" evidence="1">
    <location>
        <begin position="59"/>
        <end position="108"/>
    </location>
</feature>
<evidence type="ECO:0000313" key="4">
    <source>
        <dbReference type="Proteomes" id="UP000177418"/>
    </source>
</evidence>